<evidence type="ECO:0000256" key="1">
    <source>
        <dbReference type="ARBA" id="ARBA00004196"/>
    </source>
</evidence>
<evidence type="ECO:0000256" key="3">
    <source>
        <dbReference type="ARBA" id="ARBA00022729"/>
    </source>
</evidence>
<reference evidence="6 7" key="1">
    <citation type="submission" date="2018-02" db="EMBL/GenBank/DDBJ databases">
        <title>Bacteriophage NCPPB3778 and a type I-E CRISPR drive the evolution of the US Biological Select Agent, Rathayibacter toxicus.</title>
        <authorList>
            <person name="Davis E.W.II."/>
            <person name="Tabima J.F."/>
            <person name="Weisberg A.J."/>
            <person name="Lopes L.D."/>
            <person name="Wiseman M.S."/>
            <person name="Wiseman M.S."/>
            <person name="Pupko T."/>
            <person name="Belcher M.S."/>
            <person name="Sechler A.J."/>
            <person name="Tancos M.A."/>
            <person name="Schroeder B.K."/>
            <person name="Murray T.D."/>
            <person name="Luster D.G."/>
            <person name="Schneider W.L."/>
            <person name="Rogers E."/>
            <person name="Andreote F.D."/>
            <person name="Grunwald N.J."/>
            <person name="Putnam M.L."/>
            <person name="Chang J.H."/>
        </authorList>
    </citation>
    <scope>NUCLEOTIDE SEQUENCE [LARGE SCALE GENOMIC DNA]</scope>
    <source>
        <strain evidence="6 7">FH99</strain>
    </source>
</reference>
<proteinExistence type="inferred from homology"/>
<comment type="subcellular location">
    <subcellularLocation>
        <location evidence="1">Cell envelope</location>
    </subcellularLocation>
</comment>
<dbReference type="SUPFAM" id="SSF53822">
    <property type="entry name" value="Periplasmic binding protein-like I"/>
    <property type="match status" value="1"/>
</dbReference>
<dbReference type="GeneID" id="93668137"/>
<feature type="signal peptide" evidence="4">
    <location>
        <begin position="1"/>
        <end position="27"/>
    </location>
</feature>
<dbReference type="Pfam" id="PF13407">
    <property type="entry name" value="Peripla_BP_4"/>
    <property type="match status" value="1"/>
</dbReference>
<dbReference type="GO" id="GO:0030246">
    <property type="term" value="F:carbohydrate binding"/>
    <property type="evidence" value="ECO:0007669"/>
    <property type="project" value="UniProtKB-ARBA"/>
</dbReference>
<dbReference type="EMBL" id="PSWU01000001">
    <property type="protein sequence ID" value="PPI17207.1"/>
    <property type="molecule type" value="Genomic_DNA"/>
</dbReference>
<dbReference type="InterPro" id="IPR028082">
    <property type="entry name" value="Peripla_BP_I"/>
</dbReference>
<dbReference type="GO" id="GO:0030313">
    <property type="term" value="C:cell envelope"/>
    <property type="evidence" value="ECO:0007669"/>
    <property type="project" value="UniProtKB-SubCell"/>
</dbReference>
<evidence type="ECO:0000256" key="2">
    <source>
        <dbReference type="ARBA" id="ARBA00007639"/>
    </source>
</evidence>
<dbReference type="AlphaFoldDB" id="A0A2S5YA75"/>
<organism evidence="6 7">
    <name type="scientific">Rathayibacter toxicus</name>
    <dbReference type="NCBI Taxonomy" id="145458"/>
    <lineage>
        <taxon>Bacteria</taxon>
        <taxon>Bacillati</taxon>
        <taxon>Actinomycetota</taxon>
        <taxon>Actinomycetes</taxon>
        <taxon>Micrococcales</taxon>
        <taxon>Microbacteriaceae</taxon>
        <taxon>Rathayibacter</taxon>
    </lineage>
</organism>
<evidence type="ECO:0000313" key="7">
    <source>
        <dbReference type="Proteomes" id="UP000237966"/>
    </source>
</evidence>
<feature type="chain" id="PRO_5039531890" evidence="4">
    <location>
        <begin position="28"/>
        <end position="388"/>
    </location>
</feature>
<dbReference type="Proteomes" id="UP000237966">
    <property type="component" value="Unassembled WGS sequence"/>
</dbReference>
<gene>
    <name evidence="6" type="ORF">C5C51_00880</name>
</gene>
<dbReference type="PANTHER" id="PTHR46847">
    <property type="entry name" value="D-ALLOSE-BINDING PERIPLASMIC PROTEIN-RELATED"/>
    <property type="match status" value="1"/>
</dbReference>
<dbReference type="OrthoDB" id="3789223at2"/>
<comment type="caution">
    <text evidence="6">The sequence shown here is derived from an EMBL/GenBank/DDBJ whole genome shotgun (WGS) entry which is preliminary data.</text>
</comment>
<evidence type="ECO:0000313" key="6">
    <source>
        <dbReference type="EMBL" id="PPI17207.1"/>
    </source>
</evidence>
<comment type="similarity">
    <text evidence="2">Belongs to the bacterial solute-binding protein 2 family.</text>
</comment>
<dbReference type="PANTHER" id="PTHR46847:SF1">
    <property type="entry name" value="D-ALLOSE-BINDING PERIPLASMIC PROTEIN-RELATED"/>
    <property type="match status" value="1"/>
</dbReference>
<accession>A0A2S5YA75</accession>
<evidence type="ECO:0000259" key="5">
    <source>
        <dbReference type="Pfam" id="PF13407"/>
    </source>
</evidence>
<protein>
    <submittedName>
        <fullName evidence="6">Sugar ABC transporter substrate-binding protein</fullName>
    </submittedName>
</protein>
<dbReference type="Gene3D" id="3.40.50.2300">
    <property type="match status" value="2"/>
</dbReference>
<feature type="domain" description="Periplasmic binding protein" evidence="5">
    <location>
        <begin position="87"/>
        <end position="349"/>
    </location>
</feature>
<evidence type="ECO:0000256" key="4">
    <source>
        <dbReference type="SAM" id="SignalP"/>
    </source>
</evidence>
<name>A0A2S5YA75_9MICO</name>
<keyword evidence="3 4" id="KW-0732">Signal</keyword>
<dbReference type="PROSITE" id="PS51257">
    <property type="entry name" value="PROKAR_LIPOPROTEIN"/>
    <property type="match status" value="1"/>
</dbReference>
<dbReference type="KEGG" id="rtc:APU90_05380"/>
<dbReference type="InterPro" id="IPR025997">
    <property type="entry name" value="SBP_2_dom"/>
</dbReference>
<dbReference type="RefSeq" id="WP_051210370.1">
    <property type="nucleotide sequence ID" value="NZ_CP010848.1"/>
</dbReference>
<sequence>MTCSARHRSRLLPIAALSVLGILGLSACSSGSVGGATTRFSADYSSIIPQGDLVQASKDLVAKSLAATQGFSPDGTGPTAQKSGARIAFVGSDLTNGGVNAVASGVREAAPVIGWTIDIYDGKATAQGRTDAMNQAIASAPAAIIVGGFDPTEQASGISQAKDAGIPVLGWHSGASTGPGNGLFTNVSTDPLAVSQLAAAYAVADSNGTAGVAVFTDGQYDIAVKKSEAMKAYVSACSGCAMLSDEDSPIAEADQRMPGLIANLLQNKGSKLSYLLAINGNYFSGAQQALRAAGTDPTGTPRSIAAGDGDAAEFQRIRNQDYQAATVAEPLILQGWQLVDETNRALAGQGPSGFVAAPELITKANVPSGDTFDPPSGYRNSYRTIWGK</sequence>